<evidence type="ECO:0000256" key="1">
    <source>
        <dbReference type="SAM" id="MobiDB-lite"/>
    </source>
</evidence>
<evidence type="ECO:0000313" key="3">
    <source>
        <dbReference type="EMBL" id="ELT89884.1"/>
    </source>
</evidence>
<proteinExistence type="predicted"/>
<evidence type="ECO:0000313" key="4">
    <source>
        <dbReference type="EnsemblMetazoa" id="CapteP200575"/>
    </source>
</evidence>
<reference evidence="5" key="1">
    <citation type="submission" date="2012-12" db="EMBL/GenBank/DDBJ databases">
        <authorList>
            <person name="Hellsten U."/>
            <person name="Grimwood J."/>
            <person name="Chapman J.A."/>
            <person name="Shapiro H."/>
            <person name="Aerts A."/>
            <person name="Otillar R.P."/>
            <person name="Terry A.Y."/>
            <person name="Boore J.L."/>
            <person name="Simakov O."/>
            <person name="Marletaz F."/>
            <person name="Cho S.-J."/>
            <person name="Edsinger-Gonzales E."/>
            <person name="Havlak P."/>
            <person name="Kuo D.-H."/>
            <person name="Larsson T."/>
            <person name="Lv J."/>
            <person name="Arendt D."/>
            <person name="Savage R."/>
            <person name="Osoegawa K."/>
            <person name="de Jong P."/>
            <person name="Lindberg D.R."/>
            <person name="Seaver E.C."/>
            <person name="Weisblat D.A."/>
            <person name="Putnam N.H."/>
            <person name="Grigoriev I.V."/>
            <person name="Rokhsar D.S."/>
        </authorList>
    </citation>
    <scope>NUCLEOTIDE SEQUENCE</scope>
    <source>
        <strain evidence="5">I ESC-2004</strain>
    </source>
</reference>
<dbReference type="OMA" id="EFKCHPV"/>
<evidence type="ECO:0000313" key="5">
    <source>
        <dbReference type="Proteomes" id="UP000014760"/>
    </source>
</evidence>
<evidence type="ECO:0008006" key="6">
    <source>
        <dbReference type="Google" id="ProtNLM"/>
    </source>
</evidence>
<keyword evidence="2" id="KW-0812">Transmembrane</keyword>
<feature type="region of interest" description="Disordered" evidence="1">
    <location>
        <begin position="81"/>
        <end position="107"/>
    </location>
</feature>
<sequence length="620" mass="72664">MSCGIRACSWSMFGQWHIRQLLRVFIFVLILAAMTLLSLNQHHTTVQREPKNACPEISDLLQRIHELSALQENLGVKNCEPPSLDRIEEKPNGTSAPLTAPPRTPKPTQFAYEDSPDRELLDPTFVPNNVIYVWCGKRWFEFIHYLSVKSVIRQLRPDNIIFYYDYEPVVDSWTYNTWFKELQDEYPFFRKFAMNEEYSKMACNGFSKVNPEFVTARLTEMGGMYVHESTVLTSFPLEYRKLAVVHGLNETNMSGFLMTRRGYPGSASLDSLIKSAKFDTKQLDCAKYDGKAISNTKAECLNLNSYFFPKDIWELNTDFGRIIRKIFYGSEEINLPKQDYNELIPNIAHMVWLGGGEMDFLFYLSVLSLIYVAKVDMVYMHGDAPPTGPYWNRLRHNPKLTLVYRMYQHEIYGQRINILSHVTDVWRVDFMIKYGGIYVDTDTVFVKELDRDIRAYDAVGAYDWTYWNHPFPDTINYGVAIGKKNAKYWQKFQESMKWFMDKDWSWNGLRQPYRIKERHPELVRIDPSLQVICFESLCHPTWYPDYHNESVHHLNSNPINNWRTDVYAFHWTLPTPVELKSPRNLLNTNSIFSEIGQHVLEEAGLLEAFRKEVSNQKNNL</sequence>
<protein>
    <recommendedName>
        <fullName evidence="6">Alpha 1,4-glycosyltransferase domain-containing protein</fullName>
    </recommendedName>
</protein>
<dbReference type="Gene3D" id="3.90.550.20">
    <property type="match status" value="1"/>
</dbReference>
<dbReference type="PANTHER" id="PTHR46830">
    <property type="entry name" value="TRANSFERASE, PUTATIVE-RELATED"/>
    <property type="match status" value="1"/>
</dbReference>
<name>R7T885_CAPTE</name>
<keyword evidence="5" id="KW-1185">Reference proteome</keyword>
<dbReference type="InterPro" id="IPR029044">
    <property type="entry name" value="Nucleotide-diphossugar_trans"/>
</dbReference>
<gene>
    <name evidence="3" type="ORF">CAPTEDRAFT_200575</name>
</gene>
<dbReference type="EnsemblMetazoa" id="CapteT200575">
    <property type="protein sequence ID" value="CapteP200575"/>
    <property type="gene ID" value="CapteG200575"/>
</dbReference>
<dbReference type="EMBL" id="AMQN01003192">
    <property type="status" value="NOT_ANNOTATED_CDS"/>
    <property type="molecule type" value="Genomic_DNA"/>
</dbReference>
<dbReference type="PANTHER" id="PTHR46830:SF1">
    <property type="entry name" value="ALPHA-1,4-N-ACETYLGLUCOSAMINYLTRANSFERASE"/>
    <property type="match status" value="1"/>
</dbReference>
<dbReference type="AlphaFoldDB" id="R7T885"/>
<feature type="transmembrane region" description="Helical" evidence="2">
    <location>
        <begin position="21"/>
        <end position="39"/>
    </location>
</feature>
<reference evidence="4" key="3">
    <citation type="submission" date="2015-06" db="UniProtKB">
        <authorList>
            <consortium name="EnsemblMetazoa"/>
        </authorList>
    </citation>
    <scope>IDENTIFICATION</scope>
</reference>
<dbReference type="Proteomes" id="UP000014760">
    <property type="component" value="Unassembled WGS sequence"/>
</dbReference>
<accession>R7T885</accession>
<dbReference type="SUPFAM" id="SSF53448">
    <property type="entry name" value="Nucleotide-diphospho-sugar transferases"/>
    <property type="match status" value="1"/>
</dbReference>
<dbReference type="EMBL" id="KB311138">
    <property type="protein sequence ID" value="ELT89884.1"/>
    <property type="molecule type" value="Genomic_DNA"/>
</dbReference>
<organism evidence="3">
    <name type="scientific">Capitella teleta</name>
    <name type="common">Polychaete worm</name>
    <dbReference type="NCBI Taxonomy" id="283909"/>
    <lineage>
        <taxon>Eukaryota</taxon>
        <taxon>Metazoa</taxon>
        <taxon>Spiralia</taxon>
        <taxon>Lophotrochozoa</taxon>
        <taxon>Annelida</taxon>
        <taxon>Polychaeta</taxon>
        <taxon>Sedentaria</taxon>
        <taxon>Scolecida</taxon>
        <taxon>Capitellidae</taxon>
        <taxon>Capitella</taxon>
    </lineage>
</organism>
<dbReference type="HOGENOM" id="CLU_030380_0_0_1"/>
<reference evidence="3 5" key="2">
    <citation type="journal article" date="2013" name="Nature">
        <title>Insights into bilaterian evolution from three spiralian genomes.</title>
        <authorList>
            <person name="Simakov O."/>
            <person name="Marletaz F."/>
            <person name="Cho S.J."/>
            <person name="Edsinger-Gonzales E."/>
            <person name="Havlak P."/>
            <person name="Hellsten U."/>
            <person name="Kuo D.H."/>
            <person name="Larsson T."/>
            <person name="Lv J."/>
            <person name="Arendt D."/>
            <person name="Savage R."/>
            <person name="Osoegawa K."/>
            <person name="de Jong P."/>
            <person name="Grimwood J."/>
            <person name="Chapman J.A."/>
            <person name="Shapiro H."/>
            <person name="Aerts A."/>
            <person name="Otillar R.P."/>
            <person name="Terry A.Y."/>
            <person name="Boore J.L."/>
            <person name="Grigoriev I.V."/>
            <person name="Lindberg D.R."/>
            <person name="Seaver E.C."/>
            <person name="Weisblat D.A."/>
            <person name="Putnam N.H."/>
            <person name="Rokhsar D.S."/>
        </authorList>
    </citation>
    <scope>NUCLEOTIDE SEQUENCE</scope>
    <source>
        <strain evidence="3 5">I ESC-2004</strain>
    </source>
</reference>
<dbReference type="InterPro" id="IPR007577">
    <property type="entry name" value="GlycoTrfase_DXD_sugar-bd_CS"/>
</dbReference>
<evidence type="ECO:0000256" key="2">
    <source>
        <dbReference type="SAM" id="Phobius"/>
    </source>
</evidence>
<dbReference type="Pfam" id="PF04488">
    <property type="entry name" value="Gly_transf_sug"/>
    <property type="match status" value="1"/>
</dbReference>
<dbReference type="OrthoDB" id="409543at2759"/>
<keyword evidence="2" id="KW-1133">Transmembrane helix</keyword>
<keyword evidence="2" id="KW-0472">Membrane</keyword>